<protein>
    <submittedName>
        <fullName evidence="5">Pyruvate dehydrogenase E1 component beta subunit</fullName>
    </submittedName>
</protein>
<dbReference type="Pfam" id="PF02779">
    <property type="entry name" value="Transket_pyr"/>
    <property type="match status" value="1"/>
</dbReference>
<gene>
    <name evidence="5" type="ORF">DFO73_101615</name>
</gene>
<dbReference type="Pfam" id="PF02780">
    <property type="entry name" value="Transketolase_C"/>
    <property type="match status" value="1"/>
</dbReference>
<evidence type="ECO:0000256" key="2">
    <source>
        <dbReference type="ARBA" id="ARBA00023002"/>
    </source>
</evidence>
<dbReference type="Gene3D" id="3.40.50.920">
    <property type="match status" value="1"/>
</dbReference>
<evidence type="ECO:0000313" key="5">
    <source>
        <dbReference type="EMBL" id="PWW32351.1"/>
    </source>
</evidence>
<dbReference type="NCBIfam" id="NF006667">
    <property type="entry name" value="PRK09212.1"/>
    <property type="match status" value="1"/>
</dbReference>
<sequence>MLKEEVKMRTITYSEALKESMLQGIQADENVYLLGEDVGIFGGAFGVTNGLVDQLGPERVVDTPISEIAITGLAVGSAVTGMRPILEIQFSDFVTCAVDQIVNQAAKLRYMFGGKAKVPMVIRLPGGSGLGFAAQHSQSLEAWMTHIPGLKVVQPSTPYDAKGLFKAALEDDNPVLFYEHKLLYGTKGEVPEESYTIPLGKADIKREGSDVTVVATSLMVHRALEAAEKLEQEGISVEVIDPMTLVPLDVETIVSSVKKTGRALVVYEAVQRGGYGAEIASVITESEAFDYLDAPVKRLGGKAVPIPYNPKLEKKAVPQVDDIIESIKSLF</sequence>
<dbReference type="Proteomes" id="UP000247150">
    <property type="component" value="Unassembled WGS sequence"/>
</dbReference>
<dbReference type="InterPro" id="IPR029061">
    <property type="entry name" value="THDP-binding"/>
</dbReference>
<name>A0A2V3A851_9BACI</name>
<feature type="domain" description="Transketolase-like pyrimidine-binding" evidence="4">
    <location>
        <begin position="11"/>
        <end position="186"/>
    </location>
</feature>
<keyword evidence="5" id="KW-0670">Pyruvate</keyword>
<dbReference type="PANTHER" id="PTHR43257:SF2">
    <property type="entry name" value="PYRUVATE DEHYDROGENASE E1 COMPONENT SUBUNIT BETA"/>
    <property type="match status" value="1"/>
</dbReference>
<evidence type="ECO:0000313" key="6">
    <source>
        <dbReference type="Proteomes" id="UP000247150"/>
    </source>
</evidence>
<keyword evidence="3" id="KW-0786">Thiamine pyrophosphate</keyword>
<dbReference type="EMBL" id="QGTW01000001">
    <property type="protein sequence ID" value="PWW32351.1"/>
    <property type="molecule type" value="Genomic_DNA"/>
</dbReference>
<organism evidence="5 6">
    <name type="scientific">Cytobacillus oceanisediminis</name>
    <dbReference type="NCBI Taxonomy" id="665099"/>
    <lineage>
        <taxon>Bacteria</taxon>
        <taxon>Bacillati</taxon>
        <taxon>Bacillota</taxon>
        <taxon>Bacilli</taxon>
        <taxon>Bacillales</taxon>
        <taxon>Bacillaceae</taxon>
        <taxon>Cytobacillus</taxon>
    </lineage>
</organism>
<dbReference type="InterPro" id="IPR005475">
    <property type="entry name" value="Transketolase-like_Pyr-bd"/>
</dbReference>
<dbReference type="AlphaFoldDB" id="A0A2V3A851"/>
<keyword evidence="2" id="KW-0560">Oxidoreductase</keyword>
<dbReference type="FunFam" id="3.40.50.920:FF:000001">
    <property type="entry name" value="Pyruvate dehydrogenase E1 beta subunit"/>
    <property type="match status" value="1"/>
</dbReference>
<dbReference type="Gene3D" id="3.40.50.970">
    <property type="match status" value="1"/>
</dbReference>
<dbReference type="SUPFAM" id="SSF52518">
    <property type="entry name" value="Thiamin diphosphate-binding fold (THDP-binding)"/>
    <property type="match status" value="1"/>
</dbReference>
<dbReference type="PANTHER" id="PTHR43257">
    <property type="entry name" value="PYRUVATE DEHYDROGENASE E1 COMPONENT BETA SUBUNIT"/>
    <property type="match status" value="1"/>
</dbReference>
<dbReference type="FunFam" id="3.40.50.970:FF:000001">
    <property type="entry name" value="Pyruvate dehydrogenase E1 beta subunit"/>
    <property type="match status" value="1"/>
</dbReference>
<dbReference type="GO" id="GO:0016491">
    <property type="term" value="F:oxidoreductase activity"/>
    <property type="evidence" value="ECO:0007669"/>
    <property type="project" value="UniProtKB-KW"/>
</dbReference>
<dbReference type="SMART" id="SM00861">
    <property type="entry name" value="Transket_pyr"/>
    <property type="match status" value="1"/>
</dbReference>
<accession>A0A2V3A851</accession>
<comment type="cofactor">
    <cofactor evidence="1">
        <name>thiamine diphosphate</name>
        <dbReference type="ChEBI" id="CHEBI:58937"/>
    </cofactor>
</comment>
<comment type="caution">
    <text evidence="5">The sequence shown here is derived from an EMBL/GenBank/DDBJ whole genome shotgun (WGS) entry which is preliminary data.</text>
</comment>
<dbReference type="CDD" id="cd07036">
    <property type="entry name" value="TPP_PYR_E1-PDHc-beta_like"/>
    <property type="match status" value="1"/>
</dbReference>
<evidence type="ECO:0000259" key="4">
    <source>
        <dbReference type="SMART" id="SM00861"/>
    </source>
</evidence>
<dbReference type="InterPro" id="IPR033248">
    <property type="entry name" value="Transketolase_C"/>
</dbReference>
<evidence type="ECO:0000256" key="3">
    <source>
        <dbReference type="ARBA" id="ARBA00023052"/>
    </source>
</evidence>
<evidence type="ECO:0000256" key="1">
    <source>
        <dbReference type="ARBA" id="ARBA00001964"/>
    </source>
</evidence>
<dbReference type="InterPro" id="IPR009014">
    <property type="entry name" value="Transketo_C/PFOR_II"/>
</dbReference>
<dbReference type="SUPFAM" id="SSF52922">
    <property type="entry name" value="TK C-terminal domain-like"/>
    <property type="match status" value="1"/>
</dbReference>
<proteinExistence type="predicted"/>
<reference evidence="5 6" key="1">
    <citation type="submission" date="2018-05" db="EMBL/GenBank/DDBJ databases">
        <title>Freshwater and sediment microbial communities from various areas in North America, analyzing microbe dynamics in response to fracking.</title>
        <authorList>
            <person name="Lamendella R."/>
        </authorList>
    </citation>
    <scope>NUCLEOTIDE SEQUENCE [LARGE SCALE GENOMIC DNA]</scope>
    <source>
        <strain evidence="5 6">15_TX</strain>
    </source>
</reference>